<dbReference type="Proteomes" id="UP001176941">
    <property type="component" value="Chromosome 15"/>
</dbReference>
<accession>A0ABN8YA85</accession>
<dbReference type="EMBL" id="OX459951">
    <property type="protein sequence ID" value="CAI9156766.1"/>
    <property type="molecule type" value="Genomic_DNA"/>
</dbReference>
<proteinExistence type="predicted"/>
<evidence type="ECO:0000313" key="2">
    <source>
        <dbReference type="EMBL" id="CAI9156766.1"/>
    </source>
</evidence>
<gene>
    <name evidence="2" type="ORF">MRATA1EN1_LOCUS5728</name>
</gene>
<feature type="compositionally biased region" description="Polar residues" evidence="1">
    <location>
        <begin position="12"/>
        <end position="22"/>
    </location>
</feature>
<sequence>MGRPADLPTLENAATPSGSLGQRHTPESRGHPRRDPGHAPHRRPALGRSLRPDTRQWALRLRAGERGAGRSGPPEGAGQEGAALLRPRAGEYGAGVARRVRVGARLVPQAAGG</sequence>
<feature type="compositionally biased region" description="Basic and acidic residues" evidence="1">
    <location>
        <begin position="24"/>
        <end position="38"/>
    </location>
</feature>
<name>A0ABN8YA85_RANTA</name>
<feature type="compositionally biased region" description="Low complexity" evidence="1">
    <location>
        <begin position="71"/>
        <end position="83"/>
    </location>
</feature>
<evidence type="ECO:0000313" key="3">
    <source>
        <dbReference type="Proteomes" id="UP001176941"/>
    </source>
</evidence>
<protein>
    <submittedName>
        <fullName evidence="2">Uncharacterized protein</fullName>
    </submittedName>
</protein>
<organism evidence="2 3">
    <name type="scientific">Rangifer tarandus platyrhynchus</name>
    <name type="common">Svalbard reindeer</name>
    <dbReference type="NCBI Taxonomy" id="3082113"/>
    <lineage>
        <taxon>Eukaryota</taxon>
        <taxon>Metazoa</taxon>
        <taxon>Chordata</taxon>
        <taxon>Craniata</taxon>
        <taxon>Vertebrata</taxon>
        <taxon>Euteleostomi</taxon>
        <taxon>Mammalia</taxon>
        <taxon>Eutheria</taxon>
        <taxon>Laurasiatheria</taxon>
        <taxon>Artiodactyla</taxon>
        <taxon>Ruminantia</taxon>
        <taxon>Pecora</taxon>
        <taxon>Cervidae</taxon>
        <taxon>Odocoileinae</taxon>
        <taxon>Rangifer</taxon>
    </lineage>
</organism>
<evidence type="ECO:0000256" key="1">
    <source>
        <dbReference type="SAM" id="MobiDB-lite"/>
    </source>
</evidence>
<feature type="region of interest" description="Disordered" evidence="1">
    <location>
        <begin position="1"/>
        <end position="84"/>
    </location>
</feature>
<reference evidence="2" key="1">
    <citation type="submission" date="2023-04" db="EMBL/GenBank/DDBJ databases">
        <authorList>
            <consortium name="ELIXIR-Norway"/>
        </authorList>
    </citation>
    <scope>NUCLEOTIDE SEQUENCE [LARGE SCALE GENOMIC DNA]</scope>
</reference>
<keyword evidence="3" id="KW-1185">Reference proteome</keyword>